<evidence type="ECO:0000313" key="4">
    <source>
        <dbReference type="Proteomes" id="UP000649604"/>
    </source>
</evidence>
<dbReference type="Gene3D" id="2.30.40.10">
    <property type="entry name" value="Urease, subunit C, domain 1"/>
    <property type="match status" value="1"/>
</dbReference>
<dbReference type="InterPro" id="IPR006680">
    <property type="entry name" value="Amidohydro-rel"/>
</dbReference>
<dbReference type="SUPFAM" id="SSF51556">
    <property type="entry name" value="Metallo-dependent hydrolases"/>
    <property type="match status" value="1"/>
</dbReference>
<dbReference type="GO" id="GO:0016810">
    <property type="term" value="F:hydrolase activity, acting on carbon-nitrogen (but not peptide) bonds"/>
    <property type="evidence" value="ECO:0007669"/>
    <property type="project" value="InterPro"/>
</dbReference>
<dbReference type="PANTHER" id="PTHR43794">
    <property type="entry name" value="AMINOHYDROLASE SSNA-RELATED"/>
    <property type="match status" value="1"/>
</dbReference>
<dbReference type="Gene3D" id="3.20.20.140">
    <property type="entry name" value="Metal-dependent hydrolases"/>
    <property type="match status" value="1"/>
</dbReference>
<dbReference type="SUPFAM" id="SSF51338">
    <property type="entry name" value="Composite domain of metallo-dependent hydrolases"/>
    <property type="match status" value="1"/>
</dbReference>
<gene>
    <name evidence="3" type="ORF">GF339_06430</name>
</gene>
<comment type="caution">
    <text evidence="3">The sequence shown here is derived from an EMBL/GenBank/DDBJ whole genome shotgun (WGS) entry which is preliminary data.</text>
</comment>
<evidence type="ECO:0000313" key="3">
    <source>
        <dbReference type="EMBL" id="MBD3324202.1"/>
    </source>
</evidence>
<evidence type="ECO:0000259" key="2">
    <source>
        <dbReference type="Pfam" id="PF01979"/>
    </source>
</evidence>
<sequence>MDMLVRGKYVITDPLKKAQGILTDGAVYLSDGTIREVDDYQTLKAKYPDAPFKGNGNQLLMPGLIDGHSHGWGLTATQRGVNNDFLENCFLDWAMMLNLDPELNSMMSAIRHLRSGCTTLHHNNWGEESNLAEISEKVIRGYEKIGIRWAFSLGVRSTNILAYNDTEFFTTLPADLQAFFRPLVFNDKRAIAKRYFELFEHLYSTYNGAERRVIFGPSWAMGSTDEFLQRVKARADELGKLQIHIHTLQTPLQKAYGLKTYGKSLLAHLDDIGLVDENLTLGHAVFVNEADIELLATNNASITHHPSCNLSVRNGICPVYYLHKAGVNVALGIDDKGINDDEDAIMELRLIHKLHRVSGFDLANTPALDAFDVLQMGTVNAARVSGFAGDVGAITPRMKADLILVDLEEIMEDPWMSPNLNIAEIFIHRAKGQHVNTAIVGGKVIMEDRQFSQVDVEALYDEVRNQAAKGISPEQQHVAEMLQKLRPYYHAWYQGWEKLEFEPFYVMNSRK</sequence>
<keyword evidence="1" id="KW-0378">Hydrolase</keyword>
<evidence type="ECO:0000256" key="1">
    <source>
        <dbReference type="ARBA" id="ARBA00022801"/>
    </source>
</evidence>
<dbReference type="InterPro" id="IPR050287">
    <property type="entry name" value="MTA/SAH_deaminase"/>
</dbReference>
<dbReference type="Proteomes" id="UP000649604">
    <property type="component" value="Unassembled WGS sequence"/>
</dbReference>
<dbReference type="AlphaFoldDB" id="A0A9D5JUL0"/>
<dbReference type="PANTHER" id="PTHR43794:SF11">
    <property type="entry name" value="AMIDOHYDROLASE-RELATED DOMAIN-CONTAINING PROTEIN"/>
    <property type="match status" value="1"/>
</dbReference>
<dbReference type="EMBL" id="WJJP01000198">
    <property type="protein sequence ID" value="MBD3324202.1"/>
    <property type="molecule type" value="Genomic_DNA"/>
</dbReference>
<feature type="domain" description="Amidohydrolase-related" evidence="2">
    <location>
        <begin position="60"/>
        <end position="444"/>
    </location>
</feature>
<accession>A0A9D5JUL0</accession>
<reference evidence="3" key="1">
    <citation type="submission" date="2019-11" db="EMBL/GenBank/DDBJ databases">
        <title>Microbial mats filling the niche in hypersaline microbial mats.</title>
        <authorList>
            <person name="Wong H.L."/>
            <person name="Macleod F.I."/>
            <person name="White R.A. III"/>
            <person name="Burns B.P."/>
        </authorList>
    </citation>
    <scope>NUCLEOTIDE SEQUENCE</scope>
    <source>
        <strain evidence="3">Rbin_158</strain>
    </source>
</reference>
<dbReference type="Pfam" id="PF01979">
    <property type="entry name" value="Amidohydro_1"/>
    <property type="match status" value="1"/>
</dbReference>
<dbReference type="InterPro" id="IPR011059">
    <property type="entry name" value="Metal-dep_hydrolase_composite"/>
</dbReference>
<name>A0A9D5JUL0_9BACT</name>
<organism evidence="3 4">
    <name type="scientific">candidate division KSB3 bacterium</name>
    <dbReference type="NCBI Taxonomy" id="2044937"/>
    <lineage>
        <taxon>Bacteria</taxon>
        <taxon>candidate division KSB3</taxon>
    </lineage>
</organism>
<dbReference type="InterPro" id="IPR032466">
    <property type="entry name" value="Metal_Hydrolase"/>
</dbReference>
<proteinExistence type="predicted"/>
<protein>
    <submittedName>
        <fullName evidence="3">Amidohydrolase family protein</fullName>
    </submittedName>
</protein>